<dbReference type="InterPro" id="IPR002514">
    <property type="entry name" value="Transposase_8"/>
</dbReference>
<proteinExistence type="predicted"/>
<comment type="caution">
    <text evidence="1">The sequence shown here is derived from an EMBL/GenBank/DDBJ whole genome shotgun (WGS) entry which is preliminary data.</text>
</comment>
<dbReference type="SUPFAM" id="SSF46689">
    <property type="entry name" value="Homeodomain-like"/>
    <property type="match status" value="1"/>
</dbReference>
<dbReference type="GO" id="GO:0006313">
    <property type="term" value="P:DNA transposition"/>
    <property type="evidence" value="ECO:0007669"/>
    <property type="project" value="InterPro"/>
</dbReference>
<dbReference type="Gene3D" id="1.10.10.60">
    <property type="entry name" value="Homeodomain-like"/>
    <property type="match status" value="1"/>
</dbReference>
<dbReference type="EMBL" id="NBTY01000028">
    <property type="protein sequence ID" value="OTP79334.1"/>
    <property type="molecule type" value="Genomic_DNA"/>
</dbReference>
<organism evidence="1 2">
    <name type="scientific">Caballeronia sordidicola</name>
    <name type="common">Burkholderia sordidicola</name>
    <dbReference type="NCBI Taxonomy" id="196367"/>
    <lineage>
        <taxon>Bacteria</taxon>
        <taxon>Pseudomonadati</taxon>
        <taxon>Pseudomonadota</taxon>
        <taxon>Betaproteobacteria</taxon>
        <taxon>Burkholderiales</taxon>
        <taxon>Burkholderiaceae</taxon>
        <taxon>Caballeronia</taxon>
    </lineage>
</organism>
<name>A0A242N7F0_CABSO</name>
<dbReference type="GO" id="GO:0004803">
    <property type="term" value="F:transposase activity"/>
    <property type="evidence" value="ECO:0007669"/>
    <property type="project" value="InterPro"/>
</dbReference>
<evidence type="ECO:0000313" key="2">
    <source>
        <dbReference type="Proteomes" id="UP000194546"/>
    </source>
</evidence>
<dbReference type="Pfam" id="PF01527">
    <property type="entry name" value="HTH_Tnp_1"/>
    <property type="match status" value="1"/>
</dbReference>
<dbReference type="Proteomes" id="UP000194546">
    <property type="component" value="Unassembled WGS sequence"/>
</dbReference>
<evidence type="ECO:0000313" key="1">
    <source>
        <dbReference type="EMBL" id="OTP79334.1"/>
    </source>
</evidence>
<dbReference type="InterPro" id="IPR009057">
    <property type="entry name" value="Homeodomain-like_sf"/>
</dbReference>
<accession>A0A242N7F0</accession>
<dbReference type="GO" id="GO:0003677">
    <property type="term" value="F:DNA binding"/>
    <property type="evidence" value="ECO:0007669"/>
    <property type="project" value="InterPro"/>
</dbReference>
<dbReference type="AlphaFoldDB" id="A0A242N7F0"/>
<gene>
    <name evidence="1" type="ORF">PAMC26510_05770</name>
</gene>
<sequence>MQKIPKGGFMAEFKQQAVQRIGNGHSVTVVARELGETPQTLRNWAKALAPDELGALKGKPVTADQMEMSRLRAENKRLSLEL</sequence>
<reference evidence="1 2" key="1">
    <citation type="submission" date="2017-03" db="EMBL/GenBank/DDBJ databases">
        <title>Genome analysis of strain PAMC 26510.</title>
        <authorList>
            <person name="Oh H.-M."/>
            <person name="Yang J.-A."/>
        </authorList>
    </citation>
    <scope>NUCLEOTIDE SEQUENCE [LARGE SCALE GENOMIC DNA]</scope>
    <source>
        <strain evidence="1 2">PAMC 26510</strain>
    </source>
</reference>
<protein>
    <submittedName>
        <fullName evidence="1">Mobile element protein</fullName>
    </submittedName>
</protein>